<feature type="region of interest" description="Disordered" evidence="3">
    <location>
        <begin position="353"/>
        <end position="383"/>
    </location>
</feature>
<dbReference type="GO" id="GO:0005737">
    <property type="term" value="C:cytoplasm"/>
    <property type="evidence" value="ECO:0007669"/>
    <property type="project" value="TreeGrafter"/>
</dbReference>
<dbReference type="Gene3D" id="3.60.20.30">
    <property type="entry name" value="(Glycosyl)asparaginase"/>
    <property type="match status" value="1"/>
</dbReference>
<keyword evidence="4" id="KW-0378">Hydrolase</keyword>
<dbReference type="PANTHER" id="PTHR10188:SF8">
    <property type="entry name" value="THREONINE ASPARTASE 1"/>
    <property type="match status" value="1"/>
</dbReference>
<dbReference type="FunFam" id="3.60.20.30:FF:000007">
    <property type="entry name" value="Similar to threonine aspartase"/>
    <property type="match status" value="1"/>
</dbReference>
<name>A0A6G1GGL4_9PEZI</name>
<dbReference type="OrthoDB" id="77601at2759"/>
<evidence type="ECO:0000256" key="1">
    <source>
        <dbReference type="PIRSR" id="PIRSR600246-1"/>
    </source>
</evidence>
<reference evidence="6" key="2">
    <citation type="submission" date="2020-04" db="EMBL/GenBank/DDBJ databases">
        <authorList>
            <consortium name="NCBI Genome Project"/>
        </authorList>
    </citation>
    <scope>NUCLEOTIDE SEQUENCE</scope>
    <source>
        <strain evidence="6">CBS 781.70</strain>
    </source>
</reference>
<evidence type="ECO:0000313" key="4">
    <source>
        <dbReference type="EMBL" id="KAF1817193.1"/>
    </source>
</evidence>
<feature type="region of interest" description="Disordered" evidence="3">
    <location>
        <begin position="236"/>
        <end position="261"/>
    </location>
</feature>
<dbReference type="Pfam" id="PF01112">
    <property type="entry name" value="Asparaginase_2"/>
    <property type="match status" value="2"/>
</dbReference>
<dbReference type="SUPFAM" id="SSF56235">
    <property type="entry name" value="N-terminal nucleophile aminohydrolases (Ntn hydrolases)"/>
    <property type="match status" value="1"/>
</dbReference>
<feature type="site" description="Cleavage; by autolysis" evidence="2">
    <location>
        <begin position="444"/>
        <end position="445"/>
    </location>
</feature>
<protein>
    <submittedName>
        <fullName evidence="4 6">N-terminal nucleophile aminohydrolase</fullName>
    </submittedName>
</protein>
<dbReference type="GeneID" id="54418416"/>
<feature type="region of interest" description="Disordered" evidence="3">
    <location>
        <begin position="188"/>
        <end position="216"/>
    </location>
</feature>
<evidence type="ECO:0000313" key="6">
    <source>
        <dbReference type="RefSeq" id="XP_033538824.1"/>
    </source>
</evidence>
<dbReference type="PANTHER" id="PTHR10188">
    <property type="entry name" value="L-ASPARAGINASE"/>
    <property type="match status" value="1"/>
</dbReference>
<dbReference type="EMBL" id="ML975149">
    <property type="protein sequence ID" value="KAF1817193.1"/>
    <property type="molecule type" value="Genomic_DNA"/>
</dbReference>
<reference evidence="4 6" key="1">
    <citation type="submission" date="2020-01" db="EMBL/GenBank/DDBJ databases">
        <authorList>
            <consortium name="DOE Joint Genome Institute"/>
            <person name="Haridas S."/>
            <person name="Albert R."/>
            <person name="Binder M."/>
            <person name="Bloem J."/>
            <person name="Labutti K."/>
            <person name="Salamov A."/>
            <person name="Andreopoulos B."/>
            <person name="Baker S.E."/>
            <person name="Barry K."/>
            <person name="Bills G."/>
            <person name="Bluhm B.H."/>
            <person name="Cannon C."/>
            <person name="Castanera R."/>
            <person name="Culley D.E."/>
            <person name="Daum C."/>
            <person name="Ezra D."/>
            <person name="Gonzalez J.B."/>
            <person name="Henrissat B."/>
            <person name="Kuo A."/>
            <person name="Liang C."/>
            <person name="Lipzen A."/>
            <person name="Lutzoni F."/>
            <person name="Magnuson J."/>
            <person name="Mondo S."/>
            <person name="Nolan M."/>
            <person name="Ohm R."/>
            <person name="Pangilinan J."/>
            <person name="Park H.-J."/>
            <person name="Ramirez L."/>
            <person name="Alfaro M."/>
            <person name="Sun H."/>
            <person name="Tritt A."/>
            <person name="Yoshinaga Y."/>
            <person name="Zwiers L.-H."/>
            <person name="Turgeon B.G."/>
            <person name="Goodwin S.B."/>
            <person name="Spatafora J.W."/>
            <person name="Crous P.W."/>
            <person name="Grigoriev I.V."/>
        </authorList>
    </citation>
    <scope>NUCLEOTIDE SEQUENCE</scope>
    <source>
        <strain evidence="4 6">CBS 781.70</strain>
    </source>
</reference>
<dbReference type="InterPro" id="IPR037464">
    <property type="entry name" value="Taspase1"/>
</dbReference>
<sequence>MSKRHRAPIMEPKGPEIPVVFVHAGAGYHSTTNEPAHLETCKEACRIAMALLKNGSTAVEAIEGAIKVLEDREITNAGYGSNLSMDGVVECDASIVDHFGRSGAVGAVAQIKNPISLARVILEHSTKQLTLRRVPPNLLVAQGATDFAYEYGMPILPFDALISPAAKERWLRWKHDLALAEQKARAKDRYTSPLVQSTRDMDPEREEMRKKHTKRLQHDGYFRSEYELLSPKLSSDRSSDSWPSFPPSPSAVSGASDPARRSPLTRLDLAAEPRNAQVNEASRNAFINSTQHTPPVDTFREGYLHSGAADQADSTNLAGARNFIDPSPPEMFARPRHGWDPVLRAQLEASEERTLREPSRMQGISPSPAPSTDGGVAIDTDQPDHRTGPCTCGAAPDDRLVLSSLTVDGDHMCTCDPPTHSDPPRLVDAAPFPSRSRGEDNVTDTVGAIAIDEWGNIACGASSGGIGMKYRGRVGPAALVGVGAAVIPIDRDDDDKTCVATVTSGTGEHMATTMVATAGADRLYHGTKKGPRGAFAAADDDDVMRAVIERDFMGHPSVRNSSSAGALGILSIKKTRDGAYLYYAHNTDSFAVASYSGRDEAPRATMSRSPGNGKIATGGHAYPSRVRQKGNA</sequence>
<keyword evidence="5" id="KW-1185">Reference proteome</keyword>
<dbReference type="GO" id="GO:0051604">
    <property type="term" value="P:protein maturation"/>
    <property type="evidence" value="ECO:0007669"/>
    <property type="project" value="TreeGrafter"/>
</dbReference>
<gene>
    <name evidence="4 6" type="ORF">P152DRAFT_445318</name>
</gene>
<dbReference type="CDD" id="cd04514">
    <property type="entry name" value="Taspase1_like"/>
    <property type="match status" value="2"/>
</dbReference>
<proteinExistence type="predicted"/>
<dbReference type="InterPro" id="IPR029055">
    <property type="entry name" value="Ntn_hydrolases_N"/>
</dbReference>
<evidence type="ECO:0000256" key="2">
    <source>
        <dbReference type="PIRSR" id="PIRSR600246-3"/>
    </source>
</evidence>
<dbReference type="InterPro" id="IPR000246">
    <property type="entry name" value="Peptidase_T2"/>
</dbReference>
<evidence type="ECO:0000256" key="3">
    <source>
        <dbReference type="SAM" id="MobiDB-lite"/>
    </source>
</evidence>
<feature type="compositionally biased region" description="Basic and acidic residues" evidence="3">
    <location>
        <begin position="199"/>
        <end position="209"/>
    </location>
</feature>
<evidence type="ECO:0000313" key="5">
    <source>
        <dbReference type="Proteomes" id="UP000504638"/>
    </source>
</evidence>
<feature type="region of interest" description="Disordered" evidence="3">
    <location>
        <begin position="601"/>
        <end position="632"/>
    </location>
</feature>
<dbReference type="AlphaFoldDB" id="A0A6G1GGL4"/>
<reference evidence="6" key="3">
    <citation type="submission" date="2025-04" db="UniProtKB">
        <authorList>
            <consortium name="RefSeq"/>
        </authorList>
    </citation>
    <scope>IDENTIFICATION</scope>
    <source>
        <strain evidence="6">CBS 781.70</strain>
    </source>
</reference>
<dbReference type="GO" id="GO:0004298">
    <property type="term" value="F:threonine-type endopeptidase activity"/>
    <property type="evidence" value="ECO:0007669"/>
    <property type="project" value="InterPro"/>
</dbReference>
<organism evidence="4">
    <name type="scientific">Eremomyces bilateralis CBS 781.70</name>
    <dbReference type="NCBI Taxonomy" id="1392243"/>
    <lineage>
        <taxon>Eukaryota</taxon>
        <taxon>Fungi</taxon>
        <taxon>Dikarya</taxon>
        <taxon>Ascomycota</taxon>
        <taxon>Pezizomycotina</taxon>
        <taxon>Dothideomycetes</taxon>
        <taxon>Dothideomycetes incertae sedis</taxon>
        <taxon>Eremomycetales</taxon>
        <taxon>Eremomycetaceae</taxon>
        <taxon>Eremomyces</taxon>
    </lineage>
</organism>
<dbReference type="RefSeq" id="XP_033538824.1">
    <property type="nucleotide sequence ID" value="XM_033677846.1"/>
</dbReference>
<feature type="active site" description="Nucleophile" evidence="1">
    <location>
        <position position="445"/>
    </location>
</feature>
<accession>A0A6G1GGL4</accession>
<dbReference type="Proteomes" id="UP000504638">
    <property type="component" value="Unplaced"/>
</dbReference>